<protein>
    <submittedName>
        <fullName evidence="2">Aste57867_3998 protein</fullName>
    </submittedName>
</protein>
<evidence type="ECO:0000313" key="1">
    <source>
        <dbReference type="EMBL" id="KAF0714187.1"/>
    </source>
</evidence>
<evidence type="ECO:0000313" key="2">
    <source>
        <dbReference type="EMBL" id="VFT81133.1"/>
    </source>
</evidence>
<proteinExistence type="predicted"/>
<accession>A0A485KAQ7</accession>
<gene>
    <name evidence="2" type="primary">Aste57867_3998</name>
    <name evidence="1" type="ORF">As57867_003987</name>
    <name evidence="2" type="ORF">ASTE57867_3998</name>
</gene>
<dbReference type="OrthoDB" id="76348at2759"/>
<dbReference type="EMBL" id="CAADRA010000851">
    <property type="protein sequence ID" value="VFT81133.1"/>
    <property type="molecule type" value="Genomic_DNA"/>
</dbReference>
<organism evidence="2 3">
    <name type="scientific">Aphanomyces stellatus</name>
    <dbReference type="NCBI Taxonomy" id="120398"/>
    <lineage>
        <taxon>Eukaryota</taxon>
        <taxon>Sar</taxon>
        <taxon>Stramenopiles</taxon>
        <taxon>Oomycota</taxon>
        <taxon>Saprolegniomycetes</taxon>
        <taxon>Saprolegniales</taxon>
        <taxon>Verrucalvaceae</taxon>
        <taxon>Aphanomyces</taxon>
    </lineage>
</organism>
<evidence type="ECO:0000313" key="3">
    <source>
        <dbReference type="Proteomes" id="UP000332933"/>
    </source>
</evidence>
<reference evidence="2 3" key="1">
    <citation type="submission" date="2019-03" db="EMBL/GenBank/DDBJ databases">
        <authorList>
            <person name="Gaulin E."/>
            <person name="Dumas B."/>
        </authorList>
    </citation>
    <scope>NUCLEOTIDE SEQUENCE [LARGE SCALE GENOMIC DNA]</scope>
    <source>
        <strain evidence="2">CBS 568.67</strain>
    </source>
</reference>
<keyword evidence="3" id="KW-1185">Reference proteome</keyword>
<dbReference type="EMBL" id="VJMH01000851">
    <property type="protein sequence ID" value="KAF0714187.1"/>
    <property type="molecule type" value="Genomic_DNA"/>
</dbReference>
<dbReference type="Proteomes" id="UP000332933">
    <property type="component" value="Unassembled WGS sequence"/>
</dbReference>
<dbReference type="AlphaFoldDB" id="A0A485KAQ7"/>
<sequence length="135" mass="14848">MQSKAADGLLVSERLSYLSNDRVKEGADDSYVDIKTPNDLEDGALRQGGAPVYTSPDVLAKAQNWSRYTAHLTASFLGSTMKKYVTGTVMKAGMVNMMKKLSKPMSQSKVPLYLSELRHSPMMSVVVMDVMVRVP</sequence>
<reference evidence="1" key="2">
    <citation type="submission" date="2019-06" db="EMBL/GenBank/DDBJ databases">
        <title>Genomics analysis of Aphanomyces spp. identifies a new class of oomycete effector associated with host adaptation.</title>
        <authorList>
            <person name="Gaulin E."/>
        </authorList>
    </citation>
    <scope>NUCLEOTIDE SEQUENCE</scope>
    <source>
        <strain evidence="1">CBS 578.67</strain>
    </source>
</reference>
<name>A0A485KAQ7_9STRA</name>